<evidence type="ECO:0000313" key="2">
    <source>
        <dbReference type="EMBL" id="XCC58362.1"/>
    </source>
</evidence>
<dbReference type="AlphaFoldDB" id="A0AAU8A4L9"/>
<proteinExistence type="predicted"/>
<keyword evidence="1" id="KW-0732">Signal</keyword>
<accession>A0AAU8A4L9</accession>
<evidence type="ECO:0000256" key="1">
    <source>
        <dbReference type="SAM" id="SignalP"/>
    </source>
</evidence>
<dbReference type="EMBL" id="CP099959">
    <property type="protein sequence ID" value="XCC58362.1"/>
    <property type="molecule type" value="Genomic_DNA"/>
</dbReference>
<protein>
    <submittedName>
        <fullName evidence="2">Uncharacterized protein</fullName>
    </submittedName>
</protein>
<name>A0AAU8A4L9_9BURK</name>
<gene>
    <name evidence="2" type="ORF">NKE59_03455</name>
</gene>
<reference evidence="2" key="1">
    <citation type="submission" date="2022-06" db="EMBL/GenBank/DDBJ databases">
        <title>New Polynucleobacter species.</title>
        <authorList>
            <person name="Hahn M.W."/>
        </authorList>
    </citation>
    <scope>NUCLEOTIDE SEQUENCE</scope>
    <source>
        <strain evidence="2">UK-FUSCHL-C3</strain>
    </source>
</reference>
<feature type="signal peptide" evidence="1">
    <location>
        <begin position="1"/>
        <end position="20"/>
    </location>
</feature>
<dbReference type="RefSeq" id="WP_353439587.1">
    <property type="nucleotide sequence ID" value="NZ_CP099959.1"/>
</dbReference>
<feature type="chain" id="PRO_5043773024" evidence="1">
    <location>
        <begin position="21"/>
        <end position="91"/>
    </location>
</feature>
<sequence>MRTVSLLIGLGLLGAQSSFAQDPSQCGFISESNYRSLCRALAEKNSSQCGFISESNLRSMCRAIVEKDSSQCGFINNNDQRSMCRALTVSR</sequence>
<organism evidence="2">
    <name type="scientific">Polynucleobacter sp. UK-FUSCHL-C3</name>
    <dbReference type="NCBI Taxonomy" id="2955208"/>
    <lineage>
        <taxon>Bacteria</taxon>
        <taxon>Pseudomonadati</taxon>
        <taxon>Pseudomonadota</taxon>
        <taxon>Betaproteobacteria</taxon>
        <taxon>Burkholderiales</taxon>
        <taxon>Burkholderiaceae</taxon>
        <taxon>Polynucleobacter</taxon>
    </lineage>
</organism>